<sequence length="118" mass="13511">MPTRPRSGEDFERQACAYLTDRGLRLRKRNYRCRNGEIDLVMLDGQTLVFVEVRYRNNARFGGAAASVDAGKRRRLTVAALHYLQRHAHDAPARFDVVAMGPGERIEWIKDAFPAQDH</sequence>
<dbReference type="AlphaFoldDB" id="A0A1D8KAG9"/>
<comment type="similarity">
    <text evidence="1 2">Belongs to the UPF0102 family.</text>
</comment>
<keyword evidence="4" id="KW-1185">Reference proteome</keyword>
<dbReference type="PANTHER" id="PTHR34039">
    <property type="entry name" value="UPF0102 PROTEIN YRAN"/>
    <property type="match status" value="1"/>
</dbReference>
<evidence type="ECO:0000256" key="2">
    <source>
        <dbReference type="HAMAP-Rule" id="MF_00048"/>
    </source>
</evidence>
<dbReference type="NCBIfam" id="NF009150">
    <property type="entry name" value="PRK12497.1-3"/>
    <property type="match status" value="1"/>
</dbReference>
<dbReference type="PANTHER" id="PTHR34039:SF1">
    <property type="entry name" value="UPF0102 PROTEIN YRAN"/>
    <property type="match status" value="1"/>
</dbReference>
<evidence type="ECO:0000313" key="3">
    <source>
        <dbReference type="EMBL" id="AOV17927.1"/>
    </source>
</evidence>
<dbReference type="SUPFAM" id="SSF52980">
    <property type="entry name" value="Restriction endonuclease-like"/>
    <property type="match status" value="1"/>
</dbReference>
<dbReference type="InterPro" id="IPR011856">
    <property type="entry name" value="tRNA_endonuc-like_dom_sf"/>
</dbReference>
<dbReference type="GO" id="GO:0003676">
    <property type="term" value="F:nucleic acid binding"/>
    <property type="evidence" value="ECO:0007669"/>
    <property type="project" value="InterPro"/>
</dbReference>
<dbReference type="Gene3D" id="3.40.1350.10">
    <property type="match status" value="1"/>
</dbReference>
<proteinExistence type="inferred from homology"/>
<reference evidence="3 4" key="1">
    <citation type="submission" date="2016-09" db="EMBL/GenBank/DDBJ databases">
        <title>Acidihalobacter prosperus V6 (DSM14174).</title>
        <authorList>
            <person name="Khaleque H.N."/>
            <person name="Ramsay J.P."/>
            <person name="Murphy R.J.T."/>
            <person name="Kaksonen A.H."/>
            <person name="Boxall N.J."/>
            <person name="Watkin E.L.J."/>
        </authorList>
    </citation>
    <scope>NUCLEOTIDE SEQUENCE [LARGE SCALE GENOMIC DNA]</scope>
    <source>
        <strain evidence="3 4">V6</strain>
    </source>
</reference>
<organism evidence="3 4">
    <name type="scientific">Acidihalobacter aeolianus</name>
    <dbReference type="NCBI Taxonomy" id="2792603"/>
    <lineage>
        <taxon>Bacteria</taxon>
        <taxon>Pseudomonadati</taxon>
        <taxon>Pseudomonadota</taxon>
        <taxon>Gammaproteobacteria</taxon>
        <taxon>Chromatiales</taxon>
        <taxon>Ectothiorhodospiraceae</taxon>
        <taxon>Acidihalobacter</taxon>
    </lineage>
</organism>
<dbReference type="InterPro" id="IPR003509">
    <property type="entry name" value="UPF0102_YraN-like"/>
</dbReference>
<dbReference type="EMBL" id="CP017448">
    <property type="protein sequence ID" value="AOV17927.1"/>
    <property type="molecule type" value="Genomic_DNA"/>
</dbReference>
<dbReference type="NCBIfam" id="TIGR00252">
    <property type="entry name" value="YraN family protein"/>
    <property type="match status" value="1"/>
</dbReference>
<evidence type="ECO:0000313" key="4">
    <source>
        <dbReference type="Proteomes" id="UP000095342"/>
    </source>
</evidence>
<evidence type="ECO:0000256" key="1">
    <source>
        <dbReference type="ARBA" id="ARBA00006738"/>
    </source>
</evidence>
<name>A0A1D8KAG9_9GAMM</name>
<dbReference type="Proteomes" id="UP000095342">
    <property type="component" value="Chromosome"/>
</dbReference>
<dbReference type="InterPro" id="IPR011335">
    <property type="entry name" value="Restrct_endonuc-II-like"/>
</dbReference>
<accession>A0A1D8KAG9</accession>
<protein>
    <recommendedName>
        <fullName evidence="2">UPF0102 protein BJI67_13435</fullName>
    </recommendedName>
</protein>
<dbReference type="Pfam" id="PF02021">
    <property type="entry name" value="UPF0102"/>
    <property type="match status" value="1"/>
</dbReference>
<dbReference type="KEGG" id="aaeo:BJI67_13435"/>
<dbReference type="RefSeq" id="WP_070073457.1">
    <property type="nucleotide sequence ID" value="NZ_CP017448.1"/>
</dbReference>
<gene>
    <name evidence="3" type="ORF">BJI67_13435</name>
</gene>
<dbReference type="CDD" id="cd20736">
    <property type="entry name" value="PoNe_Nuclease"/>
    <property type="match status" value="1"/>
</dbReference>
<dbReference type="HAMAP" id="MF_00048">
    <property type="entry name" value="UPF0102"/>
    <property type="match status" value="1"/>
</dbReference>